<sequence>SIAPDFDGYDPYGSVMQIWFECADRLHSREEDVPDEWEYVPGYSLNELDELYTEYDNSYLLMLGNAAMELSGLCKKLELSY</sequence>
<dbReference type="AlphaFoldDB" id="A0A0F9J0V9"/>
<proteinExistence type="predicted"/>
<name>A0A0F9J0V9_9ZZZZ</name>
<gene>
    <name evidence="1" type="ORF">LCGC14_1813140</name>
</gene>
<comment type="caution">
    <text evidence="1">The sequence shown here is derived from an EMBL/GenBank/DDBJ whole genome shotgun (WGS) entry which is preliminary data.</text>
</comment>
<organism evidence="1">
    <name type="scientific">marine sediment metagenome</name>
    <dbReference type="NCBI Taxonomy" id="412755"/>
    <lineage>
        <taxon>unclassified sequences</taxon>
        <taxon>metagenomes</taxon>
        <taxon>ecological metagenomes</taxon>
    </lineage>
</organism>
<protein>
    <submittedName>
        <fullName evidence="1">Uncharacterized protein</fullName>
    </submittedName>
</protein>
<dbReference type="EMBL" id="LAZR01017644">
    <property type="protein sequence ID" value="KKL99570.1"/>
    <property type="molecule type" value="Genomic_DNA"/>
</dbReference>
<evidence type="ECO:0000313" key="1">
    <source>
        <dbReference type="EMBL" id="KKL99570.1"/>
    </source>
</evidence>
<feature type="non-terminal residue" evidence="1">
    <location>
        <position position="1"/>
    </location>
</feature>
<reference evidence="1" key="1">
    <citation type="journal article" date="2015" name="Nature">
        <title>Complex archaea that bridge the gap between prokaryotes and eukaryotes.</title>
        <authorList>
            <person name="Spang A."/>
            <person name="Saw J.H."/>
            <person name="Jorgensen S.L."/>
            <person name="Zaremba-Niedzwiedzka K."/>
            <person name="Martijn J."/>
            <person name="Lind A.E."/>
            <person name="van Eijk R."/>
            <person name="Schleper C."/>
            <person name="Guy L."/>
            <person name="Ettema T.J."/>
        </authorList>
    </citation>
    <scope>NUCLEOTIDE SEQUENCE</scope>
</reference>
<accession>A0A0F9J0V9</accession>